<evidence type="ECO:0000313" key="1">
    <source>
        <dbReference type="EMBL" id="MFC3229692.1"/>
    </source>
</evidence>
<protein>
    <recommendedName>
        <fullName evidence="3">Cytochrome c-552/4 domain-containing protein</fullName>
    </recommendedName>
</protein>
<comment type="caution">
    <text evidence="1">The sequence shown here is derived from an EMBL/GenBank/DDBJ whole genome shotgun (WGS) entry which is preliminary data.</text>
</comment>
<dbReference type="SUPFAM" id="SSF48695">
    <property type="entry name" value="Multiheme cytochromes"/>
    <property type="match status" value="1"/>
</dbReference>
<dbReference type="RefSeq" id="WP_379904135.1">
    <property type="nucleotide sequence ID" value="NZ_JBHRTR010000034.1"/>
</dbReference>
<evidence type="ECO:0000313" key="2">
    <source>
        <dbReference type="Proteomes" id="UP001595528"/>
    </source>
</evidence>
<proteinExistence type="predicted"/>
<reference evidence="2" key="1">
    <citation type="journal article" date="2019" name="Int. J. Syst. Evol. Microbiol.">
        <title>The Global Catalogue of Microorganisms (GCM) 10K type strain sequencing project: providing services to taxonomists for standard genome sequencing and annotation.</title>
        <authorList>
            <consortium name="The Broad Institute Genomics Platform"/>
            <consortium name="The Broad Institute Genome Sequencing Center for Infectious Disease"/>
            <person name="Wu L."/>
            <person name="Ma J."/>
        </authorList>
    </citation>
    <scope>NUCLEOTIDE SEQUENCE [LARGE SCALE GENOMIC DNA]</scope>
    <source>
        <strain evidence="2">KCTC 42964</strain>
    </source>
</reference>
<accession>A0ABV7L501</accession>
<evidence type="ECO:0008006" key="3">
    <source>
        <dbReference type="Google" id="ProtNLM"/>
    </source>
</evidence>
<keyword evidence="2" id="KW-1185">Reference proteome</keyword>
<name>A0ABV7L501_9PROT</name>
<dbReference type="InterPro" id="IPR036280">
    <property type="entry name" value="Multihaem_cyt_sf"/>
</dbReference>
<sequence>MPHTGYSGAFLDAFPHSLLGGAAPGWDNVPRMPSSSYDNVWMPAGPPDGHGQFLTSTQCLGCHSGGATWRQYAMTLPSGEGSRFIDISPYGTWVSSPMGLAGRDPFFFAQLASETQSFHPEEAALVADTCLGCHGVMGQRQHAIDRMLRGEDCGSFGRHLVDAAPWPADNPLAAMAEAQADAPRNACVQARRAQLNPGMTGFAATFTGSFLLGPADRLAGPYAAPKTWPMQKALGITPVHDPNIRESEVCGTCHTIHLPVLHEGRTLAHVYEQTTYAEWAFSGYRTGTSPDGPLPEGAGPRARSCQGCHMPDTDEAGRKLRTKIASIQEYSSYPATAFIAAPEEIDLPARDGFAKHSLVGVNLFLTTLAQQFPEILGLRSFDTTVGDHAIAPLLVTEKAMLQQAADATSKVTVAPPTVQDGRLRTEVQVSNLAGHSLPSGVGFRRAFLSFEVLDQNGALLWASGRTDAAGRLVDAADRPLEGEVWWTDDRSARTQPEARLHQPHFQSIDRQDQAQVYQDLSAAPPRTAGQQGAAPQCGEGVVPAGPLTTSFLSLCATVKDNRLPPHGLLPKAQRAAIAAALGAGPDLAAALDPVGVGDDPDYGDGQGRDRIVYDVPMSALAGVPATVRARLYYQATPSYYLQDRFCTATGADRDRLYFLAGHANLDGTAIEDWKLAIGDSGRVTVPR</sequence>
<gene>
    <name evidence="1" type="ORF">ACFOGJ_20755</name>
</gene>
<organism evidence="1 2">
    <name type="scientific">Marinibaculum pumilum</name>
    <dbReference type="NCBI Taxonomy" id="1766165"/>
    <lineage>
        <taxon>Bacteria</taxon>
        <taxon>Pseudomonadati</taxon>
        <taxon>Pseudomonadota</taxon>
        <taxon>Alphaproteobacteria</taxon>
        <taxon>Rhodospirillales</taxon>
        <taxon>Rhodospirillaceae</taxon>
        <taxon>Marinibaculum</taxon>
    </lineage>
</organism>
<dbReference type="Proteomes" id="UP001595528">
    <property type="component" value="Unassembled WGS sequence"/>
</dbReference>
<dbReference type="EMBL" id="JBHRTR010000034">
    <property type="protein sequence ID" value="MFC3229692.1"/>
    <property type="molecule type" value="Genomic_DNA"/>
</dbReference>